<feature type="domain" description="Reverse transcriptase Ty1/copia-type" evidence="1">
    <location>
        <begin position="71"/>
        <end position="185"/>
    </location>
</feature>
<dbReference type="Pfam" id="PF07727">
    <property type="entry name" value="RVT_2"/>
    <property type="match status" value="1"/>
</dbReference>
<gene>
    <name evidence="2" type="ORF">CXB51_036953</name>
</gene>
<dbReference type="PANTHER" id="PTHR11439:SF455">
    <property type="entry name" value="RLK (RECEPTOR-LIKE PROTEIN KINASE) 8, PUTATIVE-RELATED"/>
    <property type="match status" value="1"/>
</dbReference>
<accession>A0A8J5Y7J0</accession>
<dbReference type="Proteomes" id="UP000701853">
    <property type="component" value="Chromosome 13"/>
</dbReference>
<dbReference type="CDD" id="cd09272">
    <property type="entry name" value="RNase_HI_RT_Ty1"/>
    <property type="match status" value="1"/>
</dbReference>
<dbReference type="OrthoDB" id="414945at2759"/>
<dbReference type="AlphaFoldDB" id="A0A8J5Y7J0"/>
<name>A0A8J5Y7J0_9ROSI</name>
<dbReference type="InterPro" id="IPR043502">
    <property type="entry name" value="DNA/RNA_pol_sf"/>
</dbReference>
<evidence type="ECO:0000259" key="1">
    <source>
        <dbReference type="Pfam" id="PF07727"/>
    </source>
</evidence>
<organism evidence="2 3">
    <name type="scientific">Gossypium anomalum</name>
    <dbReference type="NCBI Taxonomy" id="47600"/>
    <lineage>
        <taxon>Eukaryota</taxon>
        <taxon>Viridiplantae</taxon>
        <taxon>Streptophyta</taxon>
        <taxon>Embryophyta</taxon>
        <taxon>Tracheophyta</taxon>
        <taxon>Spermatophyta</taxon>
        <taxon>Magnoliopsida</taxon>
        <taxon>eudicotyledons</taxon>
        <taxon>Gunneridae</taxon>
        <taxon>Pentapetalae</taxon>
        <taxon>rosids</taxon>
        <taxon>malvids</taxon>
        <taxon>Malvales</taxon>
        <taxon>Malvaceae</taxon>
        <taxon>Malvoideae</taxon>
        <taxon>Gossypium</taxon>
    </lineage>
</organism>
<evidence type="ECO:0000313" key="3">
    <source>
        <dbReference type="Proteomes" id="UP000701853"/>
    </source>
</evidence>
<sequence length="364" mass="40735">MGLVPLSANKKAVGCKWEAGVDFHETFSLVFKPTTIRVVLTLAMKLGWPLRQLDINNAFLNGDPSEEIYMAPRAWFSKLGEFLLMSQFVLAKSDGLLFIRNTEGVCLYVLMYVDDLIVTGNHQRIIDEFVTTLDTKFSLKDLGPLSYFLGIEVLPTTKGLFLSQQNYVCDLLKKAKMDQAKGSPTLMVTSTTLSQHVGSAVENTSDYRSIVGALQYVVITRPDIVFAINRVCQFMHEPLDQHFNAVKRILRYLRNTMDYGLHFTRANSLDLVGYSGADWGTDVDDRRSITGFCVFLGGNPIAWGSNKQQVVSRSTAKVEYRGLAHTVSEVVWLESLLFELHVLPSRKAEVWYDNSGAVVVSANP</sequence>
<evidence type="ECO:0000313" key="2">
    <source>
        <dbReference type="EMBL" id="KAG8472009.1"/>
    </source>
</evidence>
<dbReference type="PANTHER" id="PTHR11439">
    <property type="entry name" value="GAG-POL-RELATED RETROTRANSPOSON"/>
    <property type="match status" value="1"/>
</dbReference>
<reference evidence="2 3" key="1">
    <citation type="journal article" date="2021" name="bioRxiv">
        <title>The Gossypium anomalum genome as a resource for cotton improvement and evolutionary analysis of hybrid incompatibility.</title>
        <authorList>
            <person name="Grover C.E."/>
            <person name="Yuan D."/>
            <person name="Arick M.A."/>
            <person name="Miller E.R."/>
            <person name="Hu G."/>
            <person name="Peterson D.G."/>
            <person name="Wendel J.F."/>
            <person name="Udall J.A."/>
        </authorList>
    </citation>
    <scope>NUCLEOTIDE SEQUENCE [LARGE SCALE GENOMIC DNA]</scope>
    <source>
        <strain evidence="2">JFW-Udall</strain>
        <tissue evidence="2">Leaf</tissue>
    </source>
</reference>
<dbReference type="SUPFAM" id="SSF56672">
    <property type="entry name" value="DNA/RNA polymerases"/>
    <property type="match status" value="1"/>
</dbReference>
<proteinExistence type="predicted"/>
<comment type="caution">
    <text evidence="2">The sequence shown here is derived from an EMBL/GenBank/DDBJ whole genome shotgun (WGS) entry which is preliminary data.</text>
</comment>
<dbReference type="EMBL" id="JAHUZN010000013">
    <property type="protein sequence ID" value="KAG8472009.1"/>
    <property type="molecule type" value="Genomic_DNA"/>
</dbReference>
<keyword evidence="3" id="KW-1185">Reference proteome</keyword>
<protein>
    <recommendedName>
        <fullName evidence="1">Reverse transcriptase Ty1/copia-type domain-containing protein</fullName>
    </recommendedName>
</protein>
<dbReference type="InterPro" id="IPR013103">
    <property type="entry name" value="RVT_2"/>
</dbReference>